<dbReference type="PANTHER" id="PTHR36419:SF1">
    <property type="entry name" value="RHO1 GEF LOCALIZING PROTEIN 1"/>
    <property type="match status" value="1"/>
</dbReference>
<accession>C4R9F5</accession>
<evidence type="ECO:0000313" key="1">
    <source>
        <dbReference type="EMBL" id="CAY67050.1"/>
    </source>
</evidence>
<dbReference type="EMBL" id="FN392323">
    <property type="protein sequence ID" value="CAY67050.1"/>
    <property type="molecule type" value="Genomic_DNA"/>
</dbReference>
<dbReference type="AlphaFoldDB" id="C4R9F5"/>
<dbReference type="FunCoup" id="C4R9F5">
    <property type="interactions" value="48"/>
</dbReference>
<dbReference type="GO" id="GO:0000917">
    <property type="term" value="P:division septum assembly"/>
    <property type="evidence" value="ECO:0007669"/>
    <property type="project" value="TreeGrafter"/>
</dbReference>
<name>C4R9F5_KOMPG</name>
<dbReference type="STRING" id="644223.C4R9F5"/>
<dbReference type="InParanoid" id="C4R9F5"/>
<organism evidence="1">
    <name type="scientific">Komagataella phaffii (strain GS115 / ATCC 20864)</name>
    <name type="common">Yeast</name>
    <name type="synonym">Pichia pastoris</name>
    <dbReference type="NCBI Taxonomy" id="644223"/>
    <lineage>
        <taxon>Eukaryota</taxon>
        <taxon>Fungi</taxon>
        <taxon>Dikarya</taxon>
        <taxon>Ascomycota</taxon>
        <taxon>Saccharomycotina</taxon>
        <taxon>Pichiomycetes</taxon>
        <taxon>Pichiales</taxon>
        <taxon>Pichiaceae</taxon>
        <taxon>Komagataella</taxon>
    </lineage>
</organism>
<gene>
    <name evidence="1" type="ordered locus">PAS_c034_0033</name>
</gene>
<sequence length="431" mass="48611">MSKSEPFHVHLKASNQNLVYGYPGLSDTLPRIMGVLEIRTRDGSPFTIISIHAEINTKQSVSVSETIFTSKEAEKTTQVFSRLVYNNSTMVKPILGLDVPFLIPLPSTIQTSVKNEAWGFRTDNYLSFKLVYNKAREVSYWDFLVPIKRYDTLPALPVFAKPIVGSFASWDGKYNVEYSIPYQSFSIDDEIIVYIRVAAIGSGSSKLKLRRIQLELREAVEVYQTGFPIKQKTVITALKEFDGEAGRLQGSGVSCKLQLNLERYDMPSEKQINNAGLTATASPIMNQRLSPNSYSPLNSMTRVNTTIKDNVPIGLPSTHIRSFSIEGGLFSLRHSLNFKIKVSRGKDSVYLQDIYICPFKTSDADLIYRAVQSERLKVPERYRKMTLSQLSETMLQKPIIYNTNSVQDWEKLGLSKRTLGGTGKYLSHVLE</sequence>
<dbReference type="PANTHER" id="PTHR36419">
    <property type="entry name" value="ARRESTIN FAMILY PROTEIN 1"/>
    <property type="match status" value="1"/>
</dbReference>
<dbReference type="GO" id="GO:0000935">
    <property type="term" value="C:division septum"/>
    <property type="evidence" value="ECO:0007669"/>
    <property type="project" value="TreeGrafter"/>
</dbReference>
<evidence type="ECO:0008006" key="2">
    <source>
        <dbReference type="Google" id="ProtNLM"/>
    </source>
</evidence>
<protein>
    <recommendedName>
        <fullName evidence="2">Arrestin-like N-terminal domain-containing protein</fullName>
    </recommendedName>
</protein>
<reference evidence="1" key="1">
    <citation type="journal article" date="2009" name="Nat. Biotechnol.">
        <title>Genome sequence of the recombinant protein production host Pichia pastoris.</title>
        <authorList>
            <person name="De Schutter K."/>
            <person name="Lin Y.C."/>
            <person name="Tiels P."/>
            <person name="Van Hecke A."/>
            <person name="Glinka S."/>
            <person name="Weber-Lehmann J."/>
            <person name="Rouze P."/>
            <person name="Van de Peer Y."/>
            <person name="Callewaert N."/>
        </authorList>
    </citation>
    <scope>NUCLEOTIDE SEQUENCE [LARGE SCALE GENOMIC DNA]</scope>
    <source>
        <strain evidence="1">GS115</strain>
    </source>
</reference>
<dbReference type="InterPro" id="IPR053060">
    <property type="entry name" value="Cytokinesis_Signaling_Reg"/>
</dbReference>
<proteinExistence type="predicted"/>